<evidence type="ECO:0000256" key="5">
    <source>
        <dbReference type="ARBA" id="ARBA00023015"/>
    </source>
</evidence>
<dbReference type="EMBL" id="JBHUFU010000007">
    <property type="protein sequence ID" value="MFD1830679.1"/>
    <property type="molecule type" value="Genomic_DNA"/>
</dbReference>
<evidence type="ECO:0000256" key="7">
    <source>
        <dbReference type="ARBA" id="ARBA00023163"/>
    </source>
</evidence>
<dbReference type="PROSITE" id="PS50937">
    <property type="entry name" value="HTH_MERR_2"/>
    <property type="match status" value="1"/>
</dbReference>
<name>A0ABW4PK80_9ACTN</name>
<sequence length="161" mass="17899">MTDRDGRLAIGELAARSGLAPSALRYYEELGLIHSERTAGNQRRYPRTALRRVAFVRAAQRVGLSLEEARAALDRLPVDRAPSATEWNAVARTWQRRIDRQIEDLERLRQRLTGCIGCGCLSLRKCGLYNPDDAAGAHGPGARYLLEEEYPEPEGVGRAAL</sequence>
<evidence type="ECO:0000256" key="4">
    <source>
        <dbReference type="ARBA" id="ARBA00023014"/>
    </source>
</evidence>
<dbReference type="Pfam" id="PF00376">
    <property type="entry name" value="MerR"/>
    <property type="match status" value="1"/>
</dbReference>
<evidence type="ECO:0000256" key="2">
    <source>
        <dbReference type="ARBA" id="ARBA00022723"/>
    </source>
</evidence>
<dbReference type="InterPro" id="IPR009061">
    <property type="entry name" value="DNA-bd_dom_put_sf"/>
</dbReference>
<keyword evidence="10" id="KW-1185">Reference proteome</keyword>
<reference evidence="10" key="1">
    <citation type="journal article" date="2019" name="Int. J. Syst. Evol. Microbiol.">
        <title>The Global Catalogue of Microorganisms (GCM) 10K type strain sequencing project: providing services to taxonomists for standard genome sequencing and annotation.</title>
        <authorList>
            <consortium name="The Broad Institute Genomics Platform"/>
            <consortium name="The Broad Institute Genome Sequencing Center for Infectious Disease"/>
            <person name="Wu L."/>
            <person name="Ma J."/>
        </authorList>
    </citation>
    <scope>NUCLEOTIDE SEQUENCE [LARGE SCALE GENOMIC DNA]</scope>
    <source>
        <strain evidence="10">CGMCC 4.7455</strain>
    </source>
</reference>
<gene>
    <name evidence="9" type="primary">soxR</name>
    <name evidence="9" type="ORF">ACFSJS_13485</name>
</gene>
<keyword evidence="2" id="KW-0479">Metal-binding</keyword>
<keyword evidence="3" id="KW-0408">Iron</keyword>
<dbReference type="PANTHER" id="PTHR30204:SF0">
    <property type="entry name" value="REDOX-SENSITIVE TRANSCRIPTIONAL ACTIVATOR SOXR"/>
    <property type="match status" value="1"/>
</dbReference>
<dbReference type="PANTHER" id="PTHR30204">
    <property type="entry name" value="REDOX-CYCLING DRUG-SENSING TRANSCRIPTIONAL ACTIVATOR SOXR"/>
    <property type="match status" value="1"/>
</dbReference>
<evidence type="ECO:0000259" key="8">
    <source>
        <dbReference type="PROSITE" id="PS50937"/>
    </source>
</evidence>
<evidence type="ECO:0000256" key="1">
    <source>
        <dbReference type="ARBA" id="ARBA00022714"/>
    </source>
</evidence>
<dbReference type="InterPro" id="IPR015358">
    <property type="entry name" value="Tscrpt_reg_MerR_DNA-bd"/>
</dbReference>
<feature type="domain" description="HTH merR-type" evidence="8">
    <location>
        <begin position="7"/>
        <end position="75"/>
    </location>
</feature>
<dbReference type="NCBIfam" id="TIGR01950">
    <property type="entry name" value="SoxR"/>
    <property type="match status" value="1"/>
</dbReference>
<evidence type="ECO:0000313" key="10">
    <source>
        <dbReference type="Proteomes" id="UP001597365"/>
    </source>
</evidence>
<dbReference type="Proteomes" id="UP001597365">
    <property type="component" value="Unassembled WGS sequence"/>
</dbReference>
<keyword evidence="5" id="KW-0805">Transcription regulation</keyword>
<proteinExistence type="predicted"/>
<keyword evidence="6" id="KW-0238">DNA-binding</keyword>
<dbReference type="Gene3D" id="1.10.1660.10">
    <property type="match status" value="1"/>
</dbReference>
<dbReference type="PROSITE" id="PS00552">
    <property type="entry name" value="HTH_MERR_1"/>
    <property type="match status" value="1"/>
</dbReference>
<dbReference type="SMART" id="SM00422">
    <property type="entry name" value="HTH_MERR"/>
    <property type="match status" value="1"/>
</dbReference>
<dbReference type="InterPro" id="IPR047057">
    <property type="entry name" value="MerR_fam"/>
</dbReference>
<keyword evidence="1" id="KW-0001">2Fe-2S</keyword>
<dbReference type="Pfam" id="PF09278">
    <property type="entry name" value="MerR-DNA-bind"/>
    <property type="match status" value="1"/>
</dbReference>
<protein>
    <submittedName>
        <fullName evidence="9">Redox-sensitive transcriptional activator SoxR</fullName>
    </submittedName>
</protein>
<organism evidence="9 10">
    <name type="scientific">Streptomyces desertarenae</name>
    <dbReference type="NCBI Taxonomy" id="2666184"/>
    <lineage>
        <taxon>Bacteria</taxon>
        <taxon>Bacillati</taxon>
        <taxon>Actinomycetota</taxon>
        <taxon>Actinomycetes</taxon>
        <taxon>Kitasatosporales</taxon>
        <taxon>Streptomycetaceae</taxon>
        <taxon>Streptomyces</taxon>
    </lineage>
</organism>
<comment type="caution">
    <text evidence="9">The sequence shown here is derived from an EMBL/GenBank/DDBJ whole genome shotgun (WGS) entry which is preliminary data.</text>
</comment>
<accession>A0ABW4PK80</accession>
<dbReference type="InterPro" id="IPR000551">
    <property type="entry name" value="MerR-type_HTH_dom"/>
</dbReference>
<evidence type="ECO:0000256" key="6">
    <source>
        <dbReference type="ARBA" id="ARBA00023125"/>
    </source>
</evidence>
<evidence type="ECO:0000256" key="3">
    <source>
        <dbReference type="ARBA" id="ARBA00023004"/>
    </source>
</evidence>
<keyword evidence="4" id="KW-0411">Iron-sulfur</keyword>
<dbReference type="SUPFAM" id="SSF46955">
    <property type="entry name" value="Putative DNA-binding domain"/>
    <property type="match status" value="1"/>
</dbReference>
<keyword evidence="7" id="KW-0804">Transcription</keyword>
<evidence type="ECO:0000313" key="9">
    <source>
        <dbReference type="EMBL" id="MFD1830679.1"/>
    </source>
</evidence>
<dbReference type="RefSeq" id="WP_380899848.1">
    <property type="nucleotide sequence ID" value="NZ_JBHUFU010000007.1"/>
</dbReference>
<dbReference type="PRINTS" id="PR00040">
    <property type="entry name" value="HTHMERR"/>
</dbReference>
<dbReference type="InterPro" id="IPR010211">
    <property type="entry name" value="Redox-sen_tscrpt-act_SoxR"/>
</dbReference>